<evidence type="ECO:0000256" key="2">
    <source>
        <dbReference type="ARBA" id="ARBA00022553"/>
    </source>
</evidence>
<dbReference type="OrthoDB" id="329835at2759"/>
<dbReference type="InterPro" id="IPR001227">
    <property type="entry name" value="Ac_transferase_dom_sf"/>
</dbReference>
<dbReference type="Pfam" id="PF23114">
    <property type="entry name" value="NAD-bd_HRPKS_sdrA"/>
    <property type="match status" value="1"/>
</dbReference>
<dbReference type="Pfam" id="PF00107">
    <property type="entry name" value="ADH_zinc_N"/>
    <property type="match status" value="1"/>
</dbReference>
<dbReference type="Proteomes" id="UP000012174">
    <property type="component" value="Unassembled WGS sequence"/>
</dbReference>
<dbReference type="EMBL" id="KB707259">
    <property type="protein sequence ID" value="EMR63202.1"/>
    <property type="molecule type" value="Genomic_DNA"/>
</dbReference>
<dbReference type="InterPro" id="IPR056501">
    <property type="entry name" value="NAD-bd_HRPKS_sdrA"/>
</dbReference>
<evidence type="ECO:0000256" key="5">
    <source>
        <dbReference type="ARBA" id="ARBA00023002"/>
    </source>
</evidence>
<dbReference type="InterPro" id="IPR050091">
    <property type="entry name" value="PKS_NRPS_Biosynth_Enz"/>
</dbReference>
<dbReference type="InterPro" id="IPR013968">
    <property type="entry name" value="PKS_KR"/>
</dbReference>
<dbReference type="Pfam" id="PF08659">
    <property type="entry name" value="KR"/>
    <property type="match status" value="1"/>
</dbReference>
<keyword evidence="12" id="KW-1185">Reference proteome</keyword>
<feature type="domain" description="PKS/mFAS DH" evidence="10">
    <location>
        <begin position="799"/>
        <end position="1102"/>
    </location>
</feature>
<dbReference type="Gene3D" id="3.40.50.720">
    <property type="entry name" value="NAD(P)-binding Rossmann-like Domain"/>
    <property type="match status" value="2"/>
</dbReference>
<dbReference type="SUPFAM" id="SSF52151">
    <property type="entry name" value="FabD/lysophospholipase-like"/>
    <property type="match status" value="1"/>
</dbReference>
<dbReference type="SUPFAM" id="SSF55048">
    <property type="entry name" value="Probable ACP-binding domain of malonyl-CoA ACP transacylase"/>
    <property type="match status" value="1"/>
</dbReference>
<dbReference type="OMA" id="GETEYCM"/>
<dbReference type="Gene3D" id="1.10.1200.10">
    <property type="entry name" value="ACP-like"/>
    <property type="match status" value="1"/>
</dbReference>
<keyword evidence="3" id="KW-0808">Transferase</keyword>
<dbReference type="InterPro" id="IPR014043">
    <property type="entry name" value="Acyl_transferase_dom"/>
</dbReference>
<evidence type="ECO:0000256" key="1">
    <source>
        <dbReference type="ARBA" id="ARBA00022450"/>
    </source>
</evidence>
<comment type="caution">
    <text evidence="7">Lacks conserved residue(s) required for the propagation of feature annotation.</text>
</comment>
<dbReference type="GO" id="GO:0004312">
    <property type="term" value="F:fatty acid synthase activity"/>
    <property type="evidence" value="ECO:0007669"/>
    <property type="project" value="TreeGrafter"/>
</dbReference>
<dbReference type="PROSITE" id="PS52004">
    <property type="entry name" value="KS3_2"/>
    <property type="match status" value="1"/>
</dbReference>
<dbReference type="InterPro" id="IPR049900">
    <property type="entry name" value="PKS_mFAS_DH"/>
</dbReference>
<dbReference type="InterPro" id="IPR049552">
    <property type="entry name" value="PKS_DH_N"/>
</dbReference>
<evidence type="ECO:0000313" key="11">
    <source>
        <dbReference type="EMBL" id="EMR63202.1"/>
    </source>
</evidence>
<dbReference type="Gene3D" id="3.90.180.10">
    <property type="entry name" value="Medium-chain alcohol dehydrogenases, catalytic domain"/>
    <property type="match status" value="1"/>
</dbReference>
<keyword evidence="1" id="KW-0596">Phosphopantetheine</keyword>
<feature type="domain" description="Ketosynthase family 3 (KS3)" evidence="9">
    <location>
        <begin position="1"/>
        <end position="400"/>
    </location>
</feature>
<dbReference type="Gene3D" id="3.40.366.10">
    <property type="entry name" value="Malonyl-Coenzyme A Acyl Carrier Protein, domain 2"/>
    <property type="match status" value="1"/>
</dbReference>
<dbReference type="InterPro" id="IPR016036">
    <property type="entry name" value="Malonyl_transacylase_ACP-bd"/>
</dbReference>
<dbReference type="CDD" id="cd05195">
    <property type="entry name" value="enoyl_red"/>
    <property type="match status" value="1"/>
</dbReference>
<evidence type="ECO:0000313" key="12">
    <source>
        <dbReference type="Proteomes" id="UP000012174"/>
    </source>
</evidence>
<keyword evidence="4" id="KW-0521">NADP</keyword>
<dbReference type="PROSITE" id="PS52019">
    <property type="entry name" value="PKS_MFAS_DH"/>
    <property type="match status" value="1"/>
</dbReference>
<dbReference type="InterPro" id="IPR009081">
    <property type="entry name" value="PP-bd_ACP"/>
</dbReference>
<dbReference type="SUPFAM" id="SSF51735">
    <property type="entry name" value="NAD(P)-binding Rossmann-fold domains"/>
    <property type="match status" value="2"/>
</dbReference>
<dbReference type="GO" id="GO:0044550">
    <property type="term" value="P:secondary metabolite biosynthetic process"/>
    <property type="evidence" value="ECO:0007669"/>
    <property type="project" value="UniProtKB-ARBA"/>
</dbReference>
<dbReference type="SMART" id="SM00829">
    <property type="entry name" value="PKS_ER"/>
    <property type="match status" value="1"/>
</dbReference>
<dbReference type="InterPro" id="IPR057326">
    <property type="entry name" value="KR_dom"/>
</dbReference>
<dbReference type="HOGENOM" id="CLU_000022_31_4_1"/>
<organism evidence="11 12">
    <name type="scientific">Eutypa lata (strain UCR-EL1)</name>
    <name type="common">Grapevine dieback disease fungus</name>
    <name type="synonym">Eutypa armeniacae</name>
    <dbReference type="NCBI Taxonomy" id="1287681"/>
    <lineage>
        <taxon>Eukaryota</taxon>
        <taxon>Fungi</taxon>
        <taxon>Dikarya</taxon>
        <taxon>Ascomycota</taxon>
        <taxon>Pezizomycotina</taxon>
        <taxon>Sordariomycetes</taxon>
        <taxon>Xylariomycetidae</taxon>
        <taxon>Xylariales</taxon>
        <taxon>Diatrypaceae</taxon>
        <taxon>Eutypa</taxon>
    </lineage>
</organism>
<feature type="region of interest" description="N-terminal hotdog fold" evidence="7">
    <location>
        <begin position="799"/>
        <end position="927"/>
    </location>
</feature>
<dbReference type="InterPro" id="IPR016039">
    <property type="entry name" value="Thiolase-like"/>
</dbReference>
<gene>
    <name evidence="11" type="ORF">UCREL1_9855</name>
</gene>
<reference evidence="12" key="1">
    <citation type="journal article" date="2013" name="Genome Announc.">
        <title>Draft genome sequence of the grapevine dieback fungus Eutypa lata UCR-EL1.</title>
        <authorList>
            <person name="Blanco-Ulate B."/>
            <person name="Rolshausen P.E."/>
            <person name="Cantu D."/>
        </authorList>
    </citation>
    <scope>NUCLEOTIDE SEQUENCE [LARGE SCALE GENOMIC DNA]</scope>
    <source>
        <strain evidence="12">UCR-EL1</strain>
    </source>
</reference>
<name>M7SGD4_EUTLA</name>
<dbReference type="SUPFAM" id="SSF53901">
    <property type="entry name" value="Thiolase-like"/>
    <property type="match status" value="1"/>
</dbReference>
<protein>
    <submittedName>
        <fullName evidence="11">Putative polyketide protein</fullName>
    </submittedName>
</protein>
<feature type="domain" description="Carrier" evidence="8">
    <location>
        <begin position="1934"/>
        <end position="2013"/>
    </location>
</feature>
<dbReference type="SMART" id="SM00827">
    <property type="entry name" value="PKS_AT"/>
    <property type="match status" value="1"/>
</dbReference>
<dbReference type="GO" id="GO:0016491">
    <property type="term" value="F:oxidoreductase activity"/>
    <property type="evidence" value="ECO:0007669"/>
    <property type="project" value="UniProtKB-KW"/>
</dbReference>
<keyword evidence="2" id="KW-0597">Phosphoprotein</keyword>
<evidence type="ECO:0000256" key="7">
    <source>
        <dbReference type="PROSITE-ProRule" id="PRU01363"/>
    </source>
</evidence>
<dbReference type="SMART" id="SM00825">
    <property type="entry name" value="PKS_KS"/>
    <property type="match status" value="1"/>
</dbReference>
<dbReference type="InterPro" id="IPR036736">
    <property type="entry name" value="ACP-like_sf"/>
</dbReference>
<evidence type="ECO:0000259" key="9">
    <source>
        <dbReference type="PROSITE" id="PS52004"/>
    </source>
</evidence>
<dbReference type="InterPro" id="IPR042104">
    <property type="entry name" value="PKS_dehydratase_sf"/>
</dbReference>
<dbReference type="InterPro" id="IPR016035">
    <property type="entry name" value="Acyl_Trfase/lysoPLipase"/>
</dbReference>
<evidence type="ECO:0000256" key="6">
    <source>
        <dbReference type="ARBA" id="ARBA00023268"/>
    </source>
</evidence>
<dbReference type="Gene3D" id="3.40.47.10">
    <property type="match status" value="2"/>
</dbReference>
<dbReference type="InterPro" id="IPR014031">
    <property type="entry name" value="Ketoacyl_synth_C"/>
</dbReference>
<accession>M7SGD4</accession>
<dbReference type="Gene3D" id="3.10.129.110">
    <property type="entry name" value="Polyketide synthase dehydratase"/>
    <property type="match status" value="1"/>
</dbReference>
<keyword evidence="5" id="KW-0560">Oxidoreductase</keyword>
<dbReference type="Pfam" id="PF21089">
    <property type="entry name" value="PKS_DH_N"/>
    <property type="match status" value="1"/>
</dbReference>
<evidence type="ECO:0000259" key="8">
    <source>
        <dbReference type="PROSITE" id="PS50075"/>
    </source>
</evidence>
<dbReference type="KEGG" id="ela:UCREL1_9855"/>
<dbReference type="InterPro" id="IPR020807">
    <property type="entry name" value="PKS_DH"/>
</dbReference>
<dbReference type="Pfam" id="PF00698">
    <property type="entry name" value="Acyl_transf_1"/>
    <property type="match status" value="1"/>
</dbReference>
<dbReference type="Pfam" id="PF00109">
    <property type="entry name" value="ketoacyl-synt"/>
    <property type="match status" value="2"/>
</dbReference>
<dbReference type="InterPro" id="IPR036291">
    <property type="entry name" value="NAD(P)-bd_dom_sf"/>
</dbReference>
<dbReference type="InterPro" id="IPR020841">
    <property type="entry name" value="PKS_Beta-ketoAc_synthase_dom"/>
</dbReference>
<feature type="region of interest" description="C-terminal hotdog fold" evidence="7">
    <location>
        <begin position="942"/>
        <end position="1102"/>
    </location>
</feature>
<dbReference type="InterPro" id="IPR014030">
    <property type="entry name" value="Ketoacyl_synth_N"/>
</dbReference>
<dbReference type="GO" id="GO:0006633">
    <property type="term" value="P:fatty acid biosynthetic process"/>
    <property type="evidence" value="ECO:0007669"/>
    <property type="project" value="TreeGrafter"/>
</dbReference>
<evidence type="ECO:0000256" key="4">
    <source>
        <dbReference type="ARBA" id="ARBA00022857"/>
    </source>
</evidence>
<keyword evidence="6" id="KW-0511">Multifunctional enzyme</keyword>
<dbReference type="PROSITE" id="PS50075">
    <property type="entry name" value="CARRIER"/>
    <property type="match status" value="1"/>
</dbReference>
<proteinExistence type="predicted"/>
<dbReference type="CDD" id="cd00833">
    <property type="entry name" value="PKS"/>
    <property type="match status" value="1"/>
</dbReference>
<dbReference type="SMART" id="SM00822">
    <property type="entry name" value="PKS_KR"/>
    <property type="match status" value="1"/>
</dbReference>
<dbReference type="InterPro" id="IPR013149">
    <property type="entry name" value="ADH-like_C"/>
</dbReference>
<evidence type="ECO:0000259" key="10">
    <source>
        <dbReference type="PROSITE" id="PS52019"/>
    </source>
</evidence>
<evidence type="ECO:0000256" key="3">
    <source>
        <dbReference type="ARBA" id="ARBA00022679"/>
    </source>
</evidence>
<dbReference type="InterPro" id="IPR020843">
    <property type="entry name" value="ER"/>
</dbReference>
<dbReference type="PANTHER" id="PTHR43775:SF37">
    <property type="entry name" value="SI:DKEY-61P9.11"/>
    <property type="match status" value="1"/>
</dbReference>
<dbReference type="eggNOG" id="KOG1202">
    <property type="taxonomic scope" value="Eukaryota"/>
</dbReference>
<dbReference type="InterPro" id="IPR011032">
    <property type="entry name" value="GroES-like_sf"/>
</dbReference>
<dbReference type="SUPFAM" id="SSF50129">
    <property type="entry name" value="GroES-like"/>
    <property type="match status" value="1"/>
</dbReference>
<sequence>MEPIAIIGMGCRMPGDVRSPSDLWQLMMSKKMANADKVPSSRFNVDAYLHSNNERPGSFNVSGGYFLDDDLEAFDPALFGISPIGAMWMDPQHKKLLEVVYEAVENSGTTLENLAGEKVGCFVGCFTNDFQQMTIKEPDFRHTYAAIGIDSGILANRVSYVFDLKGPRYSDNIRSIFPCNQHMNTAKLGVLSPTNQSRPFDESANGYGRAEGVGAIYLKPLSAAIRDGSPIRALIRSTASSSNGRHQSGITYPSVQGQKDVISLAHKLANLNPEDTSYVECHGTGTPIGDPVEVKAIHEALAATRPKDTPVLIGSVKPNIGHSEAASSMGTLIKAVMALETGIIPPTAGVEKLNSAIPWNDYNVKVVIEPSPLPMRSLVQRIGVSAYGYGGTNAHAILESVQSHVPNYPRRQGAQWAQMGTSLMKLFPIVWQTIQSLDQHLAKLKVPPSWTIEALLNEAEDTSVVHEPEYSQPLTTAVQIAIVDLLGHWGINPAATIGHSSGEIGAAYAAGLTTAKNAIAAAYFRGKVAASLRTDGAMLAVGMGENAVRHYIEEAGFLGRVIIGCYNSPSSTTLSGDKEAIEKLKETFDEENVFARILRTGGKAYHSHHMKEAATRYQSYLQDESVVISATGLRPKVSMFSTVRTQVINAEWATIPDRYWADNLNSPVLFDQGVTHMLNKMPDISMLIEIGPHAALAGPLRQICQAYNKSGISYVPILKRKTHDVDQMLQLAGTLWAKNAPIDIGAVTCFEHMSEDAAIEKRAGSLLVDLPPYHWTYSKPSLFESRLSREHRGMKETRHDILGRRVVGPSALQPVWRNILRQRDLPWLAHHRLGGEVMLPAAGYLALAIEAISQINSESELPLVIEDYTVRDVVLSTATVVPDDDVGTETTFSLRPMEGKLEISPSGKTSQWAENVNMNITSSQHYPRYRGLQYRAAIPQEMQGNLQRDLYTKLDWKIDIDYLKWAGDARTLPDDPILTVVDTMFHKDAAARILCLDESVNLSRYPNLRSEIISLPESLQGAISAVYSGSRAQVFTNLNMAFRRPTEHEGAYALIITPEMSMTEMGKADAIQRIRQSLATGARLIIPIGTGDVRDWSTVLKSSGFSGVDCMLPGGIIMSTAVEAESIPLFDDNNDDNNAIVLVYRDAPGPLLFEVQKKMTSIGWTVRSESLDSLQELSGERVILLADTEGPLLHQLEHRHLDGLRMVTERAEFIVWVTCGGLLEGDRPEYGMTMGAARTLRHENRSMHLVTLDFDVGGTSEARVADLIADIVVRERQKGLSGETEYCMKKGAVYVARLVPYRDLNRLFVPDSGETTTLYQRARPTVRAEYKHGALVYLTDDERVSEPLGPDEVEVHVVAMGITEADGADDSPFLNHGLAGTVTRVGRNVQGLDPGTKVVGFSLDRLATLQRTSVDLVHPLRPESRLNEAASLPSAFTTAVYALEGLASIEPGDNIAIIDGMGPVALAAIQICRIVKANVILISSSTATEEFLRANTSYTPQHLISARQDGLCSRIRSAINGKRVDVVLSSISVDGALIEECVRALAPYGKIVTFGHAKRSIPLTYGSSTQTSSNHFDLVDLIWRRPRTVAKYAVCYIQPPRTIHVKGPASINEAFHSGPSDLGAGSYVIAYEESDSFQDVTYLLVGGLGGLGRHVALWMADRGASHLAFVSRTGASTPDAVEFIQSLRDRGVYAQALRADITCREDLERAVAKIPSSCPIRGVVNAATVMHDTLFHNMTITAWKKTTEPKVKGCLNLHEVFKDTPLDFFVMTSSVSSTLGSSGQSNYSAANSVLDSLAIHRTSRGLPAVSLILPAIFGIGMISQRPELEKAIKVKGMYGIEEKEMLEAFEVAMTPYASLPQDIHHIVVGVQPRRMSQAIKSTGAFVSWETDSRFNWLALAVHEQVDHSQSSISASASGMHSVLATVQQAPNAEDAIEAITICVVKRLSRLLATEAESIQLTQKSVASHGLDSMIGAEFRNWIFREFKVNIPFQQLLAGSLTVSELAETLYKKITKSSAKE</sequence>
<dbReference type="PANTHER" id="PTHR43775">
    <property type="entry name" value="FATTY ACID SYNTHASE"/>
    <property type="match status" value="1"/>
</dbReference>
<dbReference type="Pfam" id="PF02801">
    <property type="entry name" value="Ketoacyl-synt_C"/>
    <property type="match status" value="1"/>
</dbReference>
<dbReference type="SMART" id="SM00826">
    <property type="entry name" value="PKS_DH"/>
    <property type="match status" value="1"/>
</dbReference>
<dbReference type="SUPFAM" id="SSF47336">
    <property type="entry name" value="ACP-like"/>
    <property type="match status" value="1"/>
</dbReference>
<dbReference type="Pfam" id="PF23297">
    <property type="entry name" value="ACP_SdgA_C"/>
    <property type="match status" value="1"/>
</dbReference>